<dbReference type="NCBIfam" id="TIGR03930">
    <property type="entry name" value="WXG100_ESAT6"/>
    <property type="match status" value="1"/>
</dbReference>
<organism evidence="3">
    <name type="scientific">uncultured Sporomusa sp</name>
    <dbReference type="NCBI Taxonomy" id="307249"/>
    <lineage>
        <taxon>Bacteria</taxon>
        <taxon>Bacillati</taxon>
        <taxon>Bacillota</taxon>
        <taxon>Negativicutes</taxon>
        <taxon>Selenomonadales</taxon>
        <taxon>Sporomusaceae</taxon>
        <taxon>Sporomusa</taxon>
        <taxon>environmental samples</taxon>
    </lineage>
</organism>
<dbReference type="InterPro" id="IPR010310">
    <property type="entry name" value="T7SS_ESAT-6-like"/>
</dbReference>
<sequence>MAQSMVDIQKMRSVAAELDKNYATINNQLKKLDESIANLGQVWKGEGAKAYQNAYLQNTQNFLQLAEAIMSCSASLTTIANTYGKADMAAAEAIKAKMGGRK</sequence>
<accession>A0A212LWN7</accession>
<dbReference type="RefSeq" id="WP_075752524.1">
    <property type="nucleotide sequence ID" value="NZ_LT608335.1"/>
</dbReference>
<feature type="coiled-coil region" evidence="2">
    <location>
        <begin position="8"/>
        <end position="35"/>
    </location>
</feature>
<dbReference type="EMBL" id="FMJE01000004">
    <property type="protein sequence ID" value="SCM81973.1"/>
    <property type="molecule type" value="Genomic_DNA"/>
</dbReference>
<keyword evidence="2" id="KW-0175">Coiled coil</keyword>
<comment type="similarity">
    <text evidence="1">Belongs to the WXG100 family.</text>
</comment>
<dbReference type="SUPFAM" id="SSF140453">
    <property type="entry name" value="EsxAB dimer-like"/>
    <property type="match status" value="1"/>
</dbReference>
<protein>
    <recommendedName>
        <fullName evidence="1">ESAT-6-like protein</fullName>
    </recommendedName>
</protein>
<evidence type="ECO:0000256" key="2">
    <source>
        <dbReference type="SAM" id="Coils"/>
    </source>
</evidence>
<dbReference type="Gene3D" id="1.10.287.1060">
    <property type="entry name" value="ESAT-6-like"/>
    <property type="match status" value="1"/>
</dbReference>
<reference evidence="3" key="1">
    <citation type="submission" date="2016-08" db="EMBL/GenBank/DDBJ databases">
        <authorList>
            <person name="Seilhamer J.J."/>
        </authorList>
    </citation>
    <scope>NUCLEOTIDE SEQUENCE</scope>
    <source>
        <strain evidence="3">86</strain>
    </source>
</reference>
<proteinExistence type="inferred from homology"/>
<gene>
    <name evidence="3" type="ORF">KL86SPO_40458</name>
</gene>
<dbReference type="Pfam" id="PF06013">
    <property type="entry name" value="WXG100"/>
    <property type="match status" value="1"/>
</dbReference>
<name>A0A212LWN7_9FIRM</name>
<dbReference type="AlphaFoldDB" id="A0A212LWN7"/>
<dbReference type="InterPro" id="IPR036689">
    <property type="entry name" value="ESAT-6-like_sf"/>
</dbReference>
<evidence type="ECO:0000313" key="3">
    <source>
        <dbReference type="EMBL" id="SCM81973.1"/>
    </source>
</evidence>
<evidence type="ECO:0000256" key="1">
    <source>
        <dbReference type="RuleBase" id="RU362001"/>
    </source>
</evidence>